<dbReference type="OrthoDB" id="2242521at2"/>
<dbReference type="InterPro" id="IPR046350">
    <property type="entry name" value="Cystatin_sf"/>
</dbReference>
<gene>
    <name evidence="3" type="ORF">ATZ33_02340</name>
    <name evidence="4" type="ORF">RV15_GL001270</name>
</gene>
<evidence type="ECO:0000259" key="2">
    <source>
        <dbReference type="Pfam" id="PF17881"/>
    </source>
</evidence>
<dbReference type="Proteomes" id="UP000183039">
    <property type="component" value="Unassembled WGS sequence"/>
</dbReference>
<reference evidence="3 5" key="2">
    <citation type="submission" date="2015-12" db="EMBL/GenBank/DDBJ databases">
        <authorList>
            <person name="Lauer A."/>
            <person name="Humrighouse B."/>
            <person name="Loparev V."/>
            <person name="Shewmaker P.L."/>
            <person name="Whitney A.M."/>
            <person name="McLaughlin R.W."/>
        </authorList>
    </citation>
    <scope>NUCLEOTIDE SEQUENCE [LARGE SCALE GENOMIC DNA]</scope>
    <source>
        <strain evidence="3 5">LMG 23085</strain>
    </source>
</reference>
<proteinExistence type="predicted"/>
<keyword evidence="1" id="KW-0472">Membrane</keyword>
<evidence type="ECO:0000256" key="1">
    <source>
        <dbReference type="SAM" id="Phobius"/>
    </source>
</evidence>
<dbReference type="AlphaFoldDB" id="A0A0S3K7J3"/>
<dbReference type="InterPro" id="IPR041401">
    <property type="entry name" value="TseB-like_dom"/>
</dbReference>
<feature type="domain" description="Cell wall elongation regulator TseB-like" evidence="2">
    <location>
        <begin position="47"/>
        <end position="91"/>
    </location>
</feature>
<dbReference type="Gene3D" id="3.10.450.40">
    <property type="match status" value="2"/>
</dbReference>
<dbReference type="EMBL" id="CP013614">
    <property type="protein sequence ID" value="ALS00255.1"/>
    <property type="molecule type" value="Genomic_DNA"/>
</dbReference>
<keyword evidence="5" id="KW-1185">Reference proteome</keyword>
<dbReference type="EMBL" id="JXLC01000002">
    <property type="protein sequence ID" value="OJG93238.1"/>
    <property type="molecule type" value="Genomic_DNA"/>
</dbReference>
<protein>
    <submittedName>
        <fullName evidence="3">Peptidase</fullName>
    </submittedName>
</protein>
<dbReference type="RefSeq" id="WP_071876327.1">
    <property type="nucleotide sequence ID" value="NZ_JXLC01000002.1"/>
</dbReference>
<evidence type="ECO:0000313" key="6">
    <source>
        <dbReference type="Proteomes" id="UP000183039"/>
    </source>
</evidence>
<dbReference type="Proteomes" id="UP000065511">
    <property type="component" value="Chromosome"/>
</dbReference>
<evidence type="ECO:0000313" key="3">
    <source>
        <dbReference type="EMBL" id="ALS00255.1"/>
    </source>
</evidence>
<name>A0A0S3K7J3_9ENTE</name>
<accession>A0A0S3K7J3</accession>
<organism evidence="4 6">
    <name type="scientific">Enterococcus silesiacus</name>
    <dbReference type="NCBI Taxonomy" id="332949"/>
    <lineage>
        <taxon>Bacteria</taxon>
        <taxon>Bacillati</taxon>
        <taxon>Bacillota</taxon>
        <taxon>Bacilli</taxon>
        <taxon>Lactobacillales</taxon>
        <taxon>Enterococcaceae</taxon>
        <taxon>Enterococcus</taxon>
    </lineage>
</organism>
<dbReference type="KEGG" id="ess:ATZ33_02340"/>
<dbReference type="SUPFAM" id="SSF54403">
    <property type="entry name" value="Cystatin/monellin"/>
    <property type="match status" value="2"/>
</dbReference>
<keyword evidence="1" id="KW-1133">Transmembrane helix</keyword>
<evidence type="ECO:0000313" key="4">
    <source>
        <dbReference type="EMBL" id="OJG93238.1"/>
    </source>
</evidence>
<dbReference type="Pfam" id="PF17881">
    <property type="entry name" value="TseB"/>
    <property type="match status" value="1"/>
</dbReference>
<sequence>MQEQEDQKETRNTKILIGVIAALLVIIVVMTIFYIRSTQPRTQAKKEATEIAKEYAQLESVDNFYWFTRKETYFSVTGKNDKGEELAVIIPKAGEKVTVLNQKDGVEEGHIRQIIETDYKESNIQKISLGLYNDKPTWEVVTKNEDSSLNYYLLSFEKAEEIMIIKNV</sequence>
<evidence type="ECO:0000313" key="5">
    <source>
        <dbReference type="Proteomes" id="UP000065511"/>
    </source>
</evidence>
<keyword evidence="1" id="KW-0812">Transmembrane</keyword>
<feature type="transmembrane region" description="Helical" evidence="1">
    <location>
        <begin position="15"/>
        <end position="35"/>
    </location>
</feature>
<reference evidence="4 6" key="1">
    <citation type="submission" date="2014-12" db="EMBL/GenBank/DDBJ databases">
        <title>Draft genome sequences of 29 type strains of Enterococci.</title>
        <authorList>
            <person name="Zhong Z."/>
            <person name="Sun Z."/>
            <person name="Liu W."/>
            <person name="Zhang W."/>
            <person name="Zhang H."/>
        </authorList>
    </citation>
    <scope>NUCLEOTIDE SEQUENCE [LARGE SCALE GENOMIC DNA]</scope>
    <source>
        <strain evidence="4 6">DSM 22801</strain>
    </source>
</reference>